<dbReference type="EMBL" id="VYQA01000014">
    <property type="protein sequence ID" value="KAA9027093.1"/>
    <property type="molecule type" value="Genomic_DNA"/>
</dbReference>
<keyword evidence="5" id="KW-1185">Reference proteome</keyword>
<evidence type="ECO:0000313" key="5">
    <source>
        <dbReference type="Proteomes" id="UP000326364"/>
    </source>
</evidence>
<evidence type="ECO:0000313" key="4">
    <source>
        <dbReference type="Proteomes" id="UP000325933"/>
    </source>
</evidence>
<dbReference type="AlphaFoldDB" id="A0A5J5HYM6"/>
<sequence>MTPMPINRMTRATRCAWGAMALAILTPLSLGAAEPAPFEMPGPALDILVMRGDQSLPIAQVPSLSEGDRLSVEADLPTDQGARFILVSAFLRGATNPPPKDWVQFAETWKKKDKDKALVLTVPKGARQMVLFLVPDTGGAESVLSDAVRGKPGEFVRATQDLNQASLDRSRLDAFMLAIKAQENSHPEYLRSVAPTLARSLSIKLNEDCLSKVVEMQASCLLDNRESLVLADVHSSSLAETLTGAPTDLAMQLASTREAGYGFYSPYIGVVRDIAKIFGAFSSPQFDYLPTLSVRKPEGISLLLNAAPSFQKPKSVMVVAMPAIEADSPPRLRRAGDAPVCAARAGTVLPVEGAPLIFSTAYARDVKLALKAPSGETADLSLDARADRGGYVLTGAGLPPAFKGSVEGHVYGRWGFDRFEGPDFMLQMPDEGGWQVDGDDAALVVGRDNGLVLKGGAPACVESVMLRQGDGAPRPMDWKVQGRDRLALTVPLTDRKPGALSIEVKYQGVAQPAALSLRSYAQASRLDGLLFHAGDKAALLSGQRLDQVESVEAGGLLLRPDGLTRDGAVDRLRLVAQGDKGAGEAGSEMAARIRLRDGRTVTLAVTMAAARPQVGLLSKDISLGAPPVNGKALALNGDNLLPDNGQLVFSVRAGEGTKLSASDVIEVARMDEDAAPIRLTAANGLRLEGPKVMVARLDPKAMAPALFGPLHFRLLHGNEASDWQPLVTLARLPQIDAVACEGDAQACTIRGRDLFLIDAVGATSSLDQASQVAQGYTGSALKAPAPLDGKLYLRLRDAPDSVVTLPAA</sequence>
<keyword evidence="1" id="KW-0732">Signal</keyword>
<name>A0A5J5HYM6_9SPHN</name>
<protein>
    <recommendedName>
        <fullName evidence="6">Alpha-2-macroglobulin family protein</fullName>
    </recommendedName>
</protein>
<evidence type="ECO:0000313" key="2">
    <source>
        <dbReference type="EMBL" id="KAA9013937.1"/>
    </source>
</evidence>
<accession>A0A5J5HYM6</accession>
<organism evidence="3 4">
    <name type="scientific">Sphingobium limneticum</name>
    <dbReference type="NCBI Taxonomy" id="1007511"/>
    <lineage>
        <taxon>Bacteria</taxon>
        <taxon>Pseudomonadati</taxon>
        <taxon>Pseudomonadota</taxon>
        <taxon>Alphaproteobacteria</taxon>
        <taxon>Sphingomonadales</taxon>
        <taxon>Sphingomonadaceae</taxon>
        <taxon>Sphingobium</taxon>
    </lineage>
</organism>
<proteinExistence type="predicted"/>
<evidence type="ECO:0000313" key="3">
    <source>
        <dbReference type="EMBL" id="KAA9027093.1"/>
    </source>
</evidence>
<gene>
    <name evidence="3" type="ORF">F4U95_17135</name>
    <name evidence="2" type="ORF">F4U96_17010</name>
</gene>
<evidence type="ECO:0008006" key="6">
    <source>
        <dbReference type="Google" id="ProtNLM"/>
    </source>
</evidence>
<dbReference type="RefSeq" id="WP_120253617.1">
    <property type="nucleotide sequence ID" value="NZ_JBNNIY010000036.1"/>
</dbReference>
<dbReference type="Proteomes" id="UP000325933">
    <property type="component" value="Unassembled WGS sequence"/>
</dbReference>
<feature type="chain" id="PRO_5023869983" description="Alpha-2-macroglobulin family protein" evidence="1">
    <location>
        <begin position="33"/>
        <end position="808"/>
    </location>
</feature>
<dbReference type="Proteomes" id="UP000326364">
    <property type="component" value="Unassembled WGS sequence"/>
</dbReference>
<dbReference type="EMBL" id="VYQB01000014">
    <property type="protein sequence ID" value="KAA9013937.1"/>
    <property type="molecule type" value="Genomic_DNA"/>
</dbReference>
<comment type="caution">
    <text evidence="3">The sequence shown here is derived from an EMBL/GenBank/DDBJ whole genome shotgun (WGS) entry which is preliminary data.</text>
</comment>
<evidence type="ECO:0000256" key="1">
    <source>
        <dbReference type="SAM" id="SignalP"/>
    </source>
</evidence>
<feature type="signal peptide" evidence="1">
    <location>
        <begin position="1"/>
        <end position="32"/>
    </location>
</feature>
<reference evidence="4 5" key="1">
    <citation type="submission" date="2019-09" db="EMBL/GenBank/DDBJ databases">
        <authorList>
            <person name="Feng G."/>
        </authorList>
    </citation>
    <scope>NUCLEOTIDE SEQUENCE [LARGE SCALE GENOMIC DNA]</scope>
    <source>
        <strain evidence="3 4">KACC 19283</strain>
        <strain evidence="2 5">KACC 19284</strain>
    </source>
</reference>